<feature type="domain" description="Resolvase/invertase-type recombinase catalytic" evidence="1">
    <location>
        <begin position="22"/>
        <end position="176"/>
    </location>
</feature>
<dbReference type="RefSeq" id="WP_226807756.1">
    <property type="nucleotide sequence ID" value="NZ_JAJBNW010000015.1"/>
</dbReference>
<protein>
    <submittedName>
        <fullName evidence="3">Recombinase family protein</fullName>
    </submittedName>
</protein>
<dbReference type="InterPro" id="IPR011109">
    <property type="entry name" value="DNA_bind_recombinase_dom"/>
</dbReference>
<gene>
    <name evidence="3" type="ORF">L0P62_06515</name>
</gene>
<proteinExistence type="predicted"/>
<dbReference type="InterPro" id="IPR038109">
    <property type="entry name" value="DNA_bind_recomb_sf"/>
</dbReference>
<dbReference type="InterPro" id="IPR036162">
    <property type="entry name" value="Resolvase-like_N_sf"/>
</dbReference>
<evidence type="ECO:0000313" key="3">
    <source>
        <dbReference type="EMBL" id="MCG4565097.1"/>
    </source>
</evidence>
<sequence>MARVSRRNLIKTEKVEAVNSSRVGIYTRLSQERTEEWRNKSYSIESQVEICQEYVNKENMTLVKVYTDYEYSGTNFDRPGYIEMMDDVRSGFINCIIIRDLSRLGREHLEMGRLVDKVFPFLGVRFVSVIDKIDTEKGIDAKLSFEILIKNLINDMYAKDISHKVRTSRKVNAKQGFFIGSNPPFGYKVVKKDGGRKLEPDEVSMKVVQRIFNMYVDGVNTLKIAKELNEENIATSSAYNKTGNIMRESGEPQWRKGTIANMLRQRVYTGCLVQCTKENVQGKKSGHYRQKPKDEWIVVENAHEAIISDELFNTAQEILDNNKRKDYFKITRHDMKRDPVNKYKGVIFDANTNLLLIRNGVRSNKKNTKFYYYKFTNEENNGILLETPYISIMESDLDNLVIKKLRNVLSIDVSGKDCKDRIIDICKMKIEVVEKNRKSISLKISKLNSDLKRLYEDYSLGKIEKEDYLEKRILNRKDLTIYEKSLSDLDLEIISIESQAEEEIGLFDDLFSNKDIKLDENIVQKYIERIDVYDNETIEISLKGFLGGRKMRLNE</sequence>
<evidence type="ECO:0000259" key="1">
    <source>
        <dbReference type="PROSITE" id="PS51736"/>
    </source>
</evidence>
<dbReference type="Pfam" id="PF07508">
    <property type="entry name" value="Recombinase"/>
    <property type="match status" value="1"/>
</dbReference>
<reference evidence="3" key="1">
    <citation type="submission" date="2022-01" db="EMBL/GenBank/DDBJ databases">
        <title>Collection of gut derived symbiotic bacterial strains cultured from healthy donors.</title>
        <authorList>
            <person name="Lin H."/>
            <person name="Kohout C."/>
            <person name="Waligurski E."/>
            <person name="Pamer E.G."/>
        </authorList>
    </citation>
    <scope>NUCLEOTIDE SEQUENCE</scope>
    <source>
        <strain evidence="3">MSK.14.39</strain>
    </source>
</reference>
<dbReference type="PANTHER" id="PTHR30461:SF23">
    <property type="entry name" value="DNA RECOMBINASE-RELATED"/>
    <property type="match status" value="1"/>
</dbReference>
<accession>A0A9Q4ACZ9</accession>
<dbReference type="Proteomes" id="UP001108123">
    <property type="component" value="Unassembled WGS sequence"/>
</dbReference>
<dbReference type="PROSITE" id="PS51737">
    <property type="entry name" value="RECOMBINASE_DNA_BIND"/>
    <property type="match status" value="1"/>
</dbReference>
<dbReference type="InterPro" id="IPR050639">
    <property type="entry name" value="SSR_resolvase"/>
</dbReference>
<dbReference type="SUPFAM" id="SSF53041">
    <property type="entry name" value="Resolvase-like"/>
    <property type="match status" value="1"/>
</dbReference>
<dbReference type="AlphaFoldDB" id="A0A9Q4ACZ9"/>
<dbReference type="SMART" id="SM00857">
    <property type="entry name" value="Resolvase"/>
    <property type="match status" value="1"/>
</dbReference>
<comment type="caution">
    <text evidence="3">The sequence shown here is derived from an EMBL/GenBank/DDBJ whole genome shotgun (WGS) entry which is preliminary data.</text>
</comment>
<dbReference type="Gene3D" id="3.40.50.1390">
    <property type="entry name" value="Resolvase, N-terminal catalytic domain"/>
    <property type="match status" value="1"/>
</dbReference>
<feature type="domain" description="Recombinase" evidence="2">
    <location>
        <begin position="184"/>
        <end position="325"/>
    </location>
</feature>
<dbReference type="GO" id="GO:0000150">
    <property type="term" value="F:DNA strand exchange activity"/>
    <property type="evidence" value="ECO:0007669"/>
    <property type="project" value="InterPro"/>
</dbReference>
<organism evidence="3 4">
    <name type="scientific">Anaerosalibacter bizertensis</name>
    <dbReference type="NCBI Taxonomy" id="932217"/>
    <lineage>
        <taxon>Bacteria</taxon>
        <taxon>Bacillati</taxon>
        <taxon>Bacillota</taxon>
        <taxon>Tissierellia</taxon>
        <taxon>Tissierellales</taxon>
        <taxon>Sporanaerobacteraceae</taxon>
        <taxon>Anaerosalibacter</taxon>
    </lineage>
</organism>
<dbReference type="PROSITE" id="PS51736">
    <property type="entry name" value="RECOMBINASES_3"/>
    <property type="match status" value="1"/>
</dbReference>
<evidence type="ECO:0000313" key="4">
    <source>
        <dbReference type="Proteomes" id="UP001108123"/>
    </source>
</evidence>
<dbReference type="GO" id="GO:0003677">
    <property type="term" value="F:DNA binding"/>
    <property type="evidence" value="ECO:0007669"/>
    <property type="project" value="InterPro"/>
</dbReference>
<dbReference type="PANTHER" id="PTHR30461">
    <property type="entry name" value="DNA-INVERTASE FROM LAMBDOID PROPHAGE"/>
    <property type="match status" value="1"/>
</dbReference>
<keyword evidence="4" id="KW-1185">Reference proteome</keyword>
<dbReference type="Gene3D" id="3.90.1750.20">
    <property type="entry name" value="Putative Large Serine Recombinase, Chain B, Domain 2"/>
    <property type="match status" value="1"/>
</dbReference>
<dbReference type="InterPro" id="IPR006119">
    <property type="entry name" value="Resolv_N"/>
</dbReference>
<dbReference type="Pfam" id="PF00239">
    <property type="entry name" value="Resolvase"/>
    <property type="match status" value="1"/>
</dbReference>
<name>A0A9Q4ACZ9_9FIRM</name>
<dbReference type="EMBL" id="JAKNID010000020">
    <property type="protein sequence ID" value="MCG4565097.1"/>
    <property type="molecule type" value="Genomic_DNA"/>
</dbReference>
<evidence type="ECO:0000259" key="2">
    <source>
        <dbReference type="PROSITE" id="PS51737"/>
    </source>
</evidence>